<dbReference type="PANTHER" id="PTHR37728">
    <property type="entry name" value="BNAA04G26730D PROTEIN"/>
    <property type="match status" value="1"/>
</dbReference>
<keyword evidence="3" id="KW-1185">Reference proteome</keyword>
<feature type="region of interest" description="Disordered" evidence="1">
    <location>
        <begin position="65"/>
        <end position="123"/>
    </location>
</feature>
<dbReference type="PANTHER" id="PTHR37728:SF1">
    <property type="entry name" value="OS06G0132300 PROTEIN"/>
    <property type="match status" value="1"/>
</dbReference>
<accession>A0A2I0LE63</accession>
<feature type="compositionally biased region" description="Basic residues" evidence="1">
    <location>
        <begin position="98"/>
        <end position="111"/>
    </location>
</feature>
<gene>
    <name evidence="2" type="ORF">CRG98_000613</name>
</gene>
<dbReference type="Proteomes" id="UP000233551">
    <property type="component" value="Unassembled WGS sequence"/>
</dbReference>
<comment type="caution">
    <text evidence="2">The sequence shown here is derived from an EMBL/GenBank/DDBJ whole genome shotgun (WGS) entry which is preliminary data.</text>
</comment>
<name>A0A2I0LE63_PUNGR</name>
<dbReference type="AlphaFoldDB" id="A0A2I0LE63"/>
<evidence type="ECO:0000256" key="1">
    <source>
        <dbReference type="SAM" id="MobiDB-lite"/>
    </source>
</evidence>
<evidence type="ECO:0000313" key="3">
    <source>
        <dbReference type="Proteomes" id="UP000233551"/>
    </source>
</evidence>
<evidence type="ECO:0000313" key="2">
    <source>
        <dbReference type="EMBL" id="PKI78972.1"/>
    </source>
</evidence>
<sequence>MPSVSVELHLVVEISSPIDINVCHELKISGPLKMKAMQRHCCKDSAIYPWQPVARGFIFGRNSITASARPTNSDSNPKSPGNEIGGSDVLWALQRATAAKKRNRARPKKRTMRDGEVTDEEEETSMEVRPICIDSEWGPRLKDLENRLQQLSRLV</sequence>
<dbReference type="EMBL" id="PGOL01000023">
    <property type="protein sequence ID" value="PKI78972.1"/>
    <property type="molecule type" value="Genomic_DNA"/>
</dbReference>
<protein>
    <submittedName>
        <fullName evidence="2">Uncharacterized protein</fullName>
    </submittedName>
</protein>
<proteinExistence type="predicted"/>
<reference evidence="2 3" key="1">
    <citation type="submission" date="2017-11" db="EMBL/GenBank/DDBJ databases">
        <title>De-novo sequencing of pomegranate (Punica granatum L.) genome.</title>
        <authorList>
            <person name="Akparov Z."/>
            <person name="Amiraslanov A."/>
            <person name="Hajiyeva S."/>
            <person name="Abbasov M."/>
            <person name="Kaur K."/>
            <person name="Hamwieh A."/>
            <person name="Solovyev V."/>
            <person name="Salamov A."/>
            <person name="Braich B."/>
            <person name="Kosarev P."/>
            <person name="Mahmoud A."/>
            <person name="Hajiyev E."/>
            <person name="Babayeva S."/>
            <person name="Izzatullayeva V."/>
            <person name="Mammadov A."/>
            <person name="Mammadov A."/>
            <person name="Sharifova S."/>
            <person name="Ojaghi J."/>
            <person name="Eynullazada K."/>
            <person name="Bayramov B."/>
            <person name="Abdulazimova A."/>
            <person name="Shahmuradov I."/>
        </authorList>
    </citation>
    <scope>NUCLEOTIDE SEQUENCE [LARGE SCALE GENOMIC DNA]</scope>
    <source>
        <strain evidence="3">cv. AG2017</strain>
        <tissue evidence="2">Leaf</tissue>
    </source>
</reference>
<organism evidence="2 3">
    <name type="scientific">Punica granatum</name>
    <name type="common">Pomegranate</name>
    <dbReference type="NCBI Taxonomy" id="22663"/>
    <lineage>
        <taxon>Eukaryota</taxon>
        <taxon>Viridiplantae</taxon>
        <taxon>Streptophyta</taxon>
        <taxon>Embryophyta</taxon>
        <taxon>Tracheophyta</taxon>
        <taxon>Spermatophyta</taxon>
        <taxon>Magnoliopsida</taxon>
        <taxon>eudicotyledons</taxon>
        <taxon>Gunneridae</taxon>
        <taxon>Pentapetalae</taxon>
        <taxon>rosids</taxon>
        <taxon>malvids</taxon>
        <taxon>Myrtales</taxon>
        <taxon>Lythraceae</taxon>
        <taxon>Punica</taxon>
    </lineage>
</organism>
<feature type="compositionally biased region" description="Polar residues" evidence="1">
    <location>
        <begin position="65"/>
        <end position="79"/>
    </location>
</feature>